<organism evidence="2 3">
    <name type="scientific">Rhypophila decipiens</name>
    <dbReference type="NCBI Taxonomy" id="261697"/>
    <lineage>
        <taxon>Eukaryota</taxon>
        <taxon>Fungi</taxon>
        <taxon>Dikarya</taxon>
        <taxon>Ascomycota</taxon>
        <taxon>Pezizomycotina</taxon>
        <taxon>Sordariomycetes</taxon>
        <taxon>Sordariomycetidae</taxon>
        <taxon>Sordariales</taxon>
        <taxon>Naviculisporaceae</taxon>
        <taxon>Rhypophila</taxon>
    </lineage>
</organism>
<dbReference type="GO" id="GO:0031511">
    <property type="term" value="C:Mis6-Sim4 complex"/>
    <property type="evidence" value="ECO:0007669"/>
    <property type="project" value="TreeGrafter"/>
</dbReference>
<proteinExistence type="predicted"/>
<name>A0AAN6XVX1_9PEZI</name>
<reference evidence="2" key="1">
    <citation type="journal article" date="2023" name="Mol. Phylogenet. Evol.">
        <title>Genome-scale phylogeny and comparative genomics of the fungal order Sordariales.</title>
        <authorList>
            <person name="Hensen N."/>
            <person name="Bonometti L."/>
            <person name="Westerberg I."/>
            <person name="Brannstrom I.O."/>
            <person name="Guillou S."/>
            <person name="Cros-Aarteil S."/>
            <person name="Calhoun S."/>
            <person name="Haridas S."/>
            <person name="Kuo A."/>
            <person name="Mondo S."/>
            <person name="Pangilinan J."/>
            <person name="Riley R."/>
            <person name="LaButti K."/>
            <person name="Andreopoulos B."/>
            <person name="Lipzen A."/>
            <person name="Chen C."/>
            <person name="Yan M."/>
            <person name="Daum C."/>
            <person name="Ng V."/>
            <person name="Clum A."/>
            <person name="Steindorff A."/>
            <person name="Ohm R.A."/>
            <person name="Martin F."/>
            <person name="Silar P."/>
            <person name="Natvig D.O."/>
            <person name="Lalanne C."/>
            <person name="Gautier V."/>
            <person name="Ament-Velasquez S.L."/>
            <person name="Kruys A."/>
            <person name="Hutchinson M.I."/>
            <person name="Powell A.J."/>
            <person name="Barry K."/>
            <person name="Miller A.N."/>
            <person name="Grigoriev I.V."/>
            <person name="Debuchy R."/>
            <person name="Gladieux P."/>
            <person name="Hiltunen Thoren M."/>
            <person name="Johannesson H."/>
        </authorList>
    </citation>
    <scope>NUCLEOTIDE SEQUENCE</scope>
    <source>
        <strain evidence="2">PSN293</strain>
    </source>
</reference>
<reference evidence="2" key="2">
    <citation type="submission" date="2023-05" db="EMBL/GenBank/DDBJ databases">
        <authorList>
            <consortium name="Lawrence Berkeley National Laboratory"/>
            <person name="Steindorff A."/>
            <person name="Hensen N."/>
            <person name="Bonometti L."/>
            <person name="Westerberg I."/>
            <person name="Brannstrom I.O."/>
            <person name="Guillou S."/>
            <person name="Cros-Aarteil S."/>
            <person name="Calhoun S."/>
            <person name="Haridas S."/>
            <person name="Kuo A."/>
            <person name="Mondo S."/>
            <person name="Pangilinan J."/>
            <person name="Riley R."/>
            <person name="Labutti K."/>
            <person name="Andreopoulos B."/>
            <person name="Lipzen A."/>
            <person name="Chen C."/>
            <person name="Yanf M."/>
            <person name="Daum C."/>
            <person name="Ng V."/>
            <person name="Clum A."/>
            <person name="Ohm R."/>
            <person name="Martin F."/>
            <person name="Silar P."/>
            <person name="Natvig D."/>
            <person name="Lalanne C."/>
            <person name="Gautier V."/>
            <person name="Ament-Velasquez S.L."/>
            <person name="Kruys A."/>
            <person name="Hutchinson M.I."/>
            <person name="Powell A.J."/>
            <person name="Barry K."/>
            <person name="Miller A.N."/>
            <person name="Grigoriev I.V."/>
            <person name="Debuchy R."/>
            <person name="Gladieux P."/>
            <person name="Thoren M.H."/>
            <person name="Johannesson H."/>
        </authorList>
    </citation>
    <scope>NUCLEOTIDE SEQUENCE</scope>
    <source>
        <strain evidence="2">PSN293</strain>
    </source>
</reference>
<dbReference type="Proteomes" id="UP001301769">
    <property type="component" value="Unassembled WGS sequence"/>
</dbReference>
<evidence type="ECO:0000256" key="1">
    <source>
        <dbReference type="SAM" id="Coils"/>
    </source>
</evidence>
<evidence type="ECO:0000313" key="3">
    <source>
        <dbReference type="Proteomes" id="UP001301769"/>
    </source>
</evidence>
<dbReference type="GO" id="GO:0007059">
    <property type="term" value="P:chromosome segregation"/>
    <property type="evidence" value="ECO:0007669"/>
    <property type="project" value="TreeGrafter"/>
</dbReference>
<keyword evidence="1" id="KW-0175">Coiled coil</keyword>
<dbReference type="PANTHER" id="PTHR28064">
    <property type="entry name" value="INNER KINETOCHORE SUBUNIT NKP2"/>
    <property type="match status" value="1"/>
</dbReference>
<gene>
    <name evidence="2" type="ORF">QBC37DRAFT_433191</name>
</gene>
<accession>A0AAN6XVX1</accession>
<dbReference type="Pfam" id="PF09447">
    <property type="entry name" value="Cnl2_NKP2"/>
    <property type="match status" value="1"/>
</dbReference>
<dbReference type="EMBL" id="MU858285">
    <property type="protein sequence ID" value="KAK4207596.1"/>
    <property type="molecule type" value="Genomic_DNA"/>
</dbReference>
<dbReference type="PANTHER" id="PTHR28064:SF1">
    <property type="entry name" value="INNER KINETOCHORE SUBUNIT NKP2"/>
    <property type="match status" value="1"/>
</dbReference>
<sequence length="186" mass="20955">MAPPSELKILSSYLLVPAQLPTIISLQEFTELFPAKLQSSPHIRTLYRDLQSQRNAIVDSVAVDIEDQVQSGRELRRSIARTRRLNEAHEYEEEVEIERLLFGSVPNSKGEKHNILSMIPELEGAINQLQSELQLLGEEEASLQASIEKTVDSMSDLRYGRLANGKLRDDVLEGLTNLQETCKAKN</sequence>
<dbReference type="AlphaFoldDB" id="A0AAN6XVX1"/>
<protein>
    <submittedName>
        <fullName evidence="2">Cnl2/NKP2 family protein-domain-containing protein</fullName>
    </submittedName>
</protein>
<evidence type="ECO:0000313" key="2">
    <source>
        <dbReference type="EMBL" id="KAK4207596.1"/>
    </source>
</evidence>
<dbReference type="InterPro" id="IPR018565">
    <property type="entry name" value="Nkp2/Cnl2"/>
</dbReference>
<comment type="caution">
    <text evidence="2">The sequence shown here is derived from an EMBL/GenBank/DDBJ whole genome shotgun (WGS) entry which is preliminary data.</text>
</comment>
<keyword evidence="3" id="KW-1185">Reference proteome</keyword>
<feature type="coiled-coil region" evidence="1">
    <location>
        <begin position="119"/>
        <end position="146"/>
    </location>
</feature>